<evidence type="ECO:0000313" key="3">
    <source>
        <dbReference type="Proteomes" id="UP000185499"/>
    </source>
</evidence>
<organism evidence="2 3">
    <name type="scientific">Amylolactobacillus amylophilus DSM 20533 = JCM 1125</name>
    <dbReference type="NCBI Taxonomy" id="1423721"/>
    <lineage>
        <taxon>Bacteria</taxon>
        <taxon>Bacillati</taxon>
        <taxon>Bacillota</taxon>
        <taxon>Bacilli</taxon>
        <taxon>Lactobacillales</taxon>
        <taxon>Lactobacillaceae</taxon>
        <taxon>Amylolactobacillus</taxon>
    </lineage>
</organism>
<proteinExistence type="predicted"/>
<reference evidence="2 3" key="1">
    <citation type="submission" date="2016-12" db="EMBL/GenBank/DDBJ databases">
        <title>The whole genome sequencing and assembly of Lactobacillus amylophilus DSM 20533T strain.</title>
        <authorList>
            <person name="Lee Y.-J."/>
            <person name="Yi H."/>
            <person name="Bahn Y.-S."/>
            <person name="Kim J.F."/>
            <person name="Lee D.-W."/>
        </authorList>
    </citation>
    <scope>NUCLEOTIDE SEQUENCE [LARGE SCALE GENOMIC DNA]</scope>
    <source>
        <strain evidence="2 3">DSM 20533</strain>
    </source>
</reference>
<sequence length="137" mass="14268">MRCKFLCATLLSTVLLSVSVSGSQSVNATTDGEQATQSTATAMIYWSSTAYLVTNAYSNVTSSNNIFNDSPVVTNNAGNKGAIKVKIVNSNGAQVGSVKTIGKGKTVRLDSIPWNSGTYTLKAMAVSSAGTYAIKID</sequence>
<gene>
    <name evidence="2" type="ORF">LA20533_03595</name>
</gene>
<name>A0A1L6XBP6_9LACO</name>
<feature type="signal peptide" evidence="1">
    <location>
        <begin position="1"/>
        <end position="28"/>
    </location>
</feature>
<dbReference type="KEGG" id="lah:LA20533_03595"/>
<dbReference type="Proteomes" id="UP000185499">
    <property type="component" value="Chromosome"/>
</dbReference>
<keyword evidence="3" id="KW-1185">Reference proteome</keyword>
<feature type="chain" id="PRO_5009870081" evidence="1">
    <location>
        <begin position="29"/>
        <end position="137"/>
    </location>
</feature>
<dbReference type="AlphaFoldDB" id="A0A1L6XBP6"/>
<evidence type="ECO:0000256" key="1">
    <source>
        <dbReference type="SAM" id="SignalP"/>
    </source>
</evidence>
<keyword evidence="1" id="KW-0732">Signal</keyword>
<evidence type="ECO:0000313" key="2">
    <source>
        <dbReference type="EMBL" id="APT18406.1"/>
    </source>
</evidence>
<dbReference type="EMBL" id="CP018888">
    <property type="protein sequence ID" value="APT18406.1"/>
    <property type="molecule type" value="Genomic_DNA"/>
</dbReference>
<accession>A0A1L6XBP6</accession>
<protein>
    <submittedName>
        <fullName evidence="2">Uncharacterized protein</fullName>
    </submittedName>
</protein>
<dbReference type="RefSeq" id="WP_057890708.1">
    <property type="nucleotide sequence ID" value="NZ_AYYS01000007.1"/>
</dbReference>